<accession>A0A7W2M738</accession>
<comment type="caution">
    <text evidence="1">The sequence shown here is derived from an EMBL/GenBank/DDBJ whole genome shotgun (WGS) entry which is preliminary data.</text>
</comment>
<evidence type="ECO:0008006" key="3">
    <source>
        <dbReference type="Google" id="ProtNLM"/>
    </source>
</evidence>
<protein>
    <recommendedName>
        <fullName evidence="3">Helicase/UvrB N-terminal domain-containing protein</fullName>
    </recommendedName>
</protein>
<evidence type="ECO:0000313" key="1">
    <source>
        <dbReference type="EMBL" id="MBA6153946.1"/>
    </source>
</evidence>
<dbReference type="RefSeq" id="WP_182206232.1">
    <property type="nucleotide sequence ID" value="NZ_JACGLT010000012.1"/>
</dbReference>
<organism evidence="1 2">
    <name type="scientific">Gelidibacter maritimus</name>
    <dbReference type="NCBI Taxonomy" id="2761487"/>
    <lineage>
        <taxon>Bacteria</taxon>
        <taxon>Pseudomonadati</taxon>
        <taxon>Bacteroidota</taxon>
        <taxon>Flavobacteriia</taxon>
        <taxon>Flavobacteriales</taxon>
        <taxon>Flavobacteriaceae</taxon>
        <taxon>Gelidibacter</taxon>
    </lineage>
</organism>
<reference evidence="1 2" key="1">
    <citation type="submission" date="2020-07" db="EMBL/GenBank/DDBJ databases">
        <title>Bacterium isolated from marine sediment.</title>
        <authorList>
            <person name="Shang D."/>
        </authorList>
    </citation>
    <scope>NUCLEOTIDE SEQUENCE [LARGE SCALE GENOMIC DNA]</scope>
    <source>
        <strain evidence="1 2">F6074</strain>
    </source>
</reference>
<dbReference type="EMBL" id="JACGLT010000012">
    <property type="protein sequence ID" value="MBA6153946.1"/>
    <property type="molecule type" value="Genomic_DNA"/>
</dbReference>
<keyword evidence="2" id="KW-1185">Reference proteome</keyword>
<dbReference type="AlphaFoldDB" id="A0A7W2M738"/>
<evidence type="ECO:0000313" key="2">
    <source>
        <dbReference type="Proteomes" id="UP000541857"/>
    </source>
</evidence>
<gene>
    <name evidence="1" type="ORF">H3Z82_14525</name>
</gene>
<name>A0A7W2M738_9FLAO</name>
<sequence length="432" mass="50414">MKKVKVYDQIMGSGKTYDAIERMLQYQKEDKKYIYITPFLSEISRVQKAIGSDNVFVPLDSSEQGSGKYHCDYNLIKENGEIDLNAQKSFKPLNKRAQFLKLASDGKNIISTHSLFMSLKKCDFSFFSDYILILDEVVTPLQITKIGAVDINMLRNQELIIINDETNEVNFINDNYNDPGFTHVKKLCNNSTVFYMDKYFFVWVFPIEIFTEFKEVQILTYLFEGSLLRAYFKMYGIGFNIYKTESLENLLNIRELLNIYQGSANSFSRSNAFSKTWIENLSKEKQKSISDSTSNIFKRVFKTGSEQNAYTTFKSSKSKLAGKGYTKGFIPVNARASNEYSYKESMAYLANRYFDPQTINFFRERDVILNEDLWALSELIQWVWRGCIRRSKEMNLFIPSNRMRQLLVDWLDGKFLFNMENQSIENSKTILC</sequence>
<dbReference type="Proteomes" id="UP000541857">
    <property type="component" value="Unassembled WGS sequence"/>
</dbReference>
<proteinExistence type="predicted"/>